<gene>
    <name evidence="1" type="ORF">HMPREF1981_02047</name>
</gene>
<dbReference type="Proteomes" id="UP000016496">
    <property type="component" value="Unassembled WGS sequence"/>
</dbReference>
<name>U2CKU3_9BACE</name>
<proteinExistence type="predicted"/>
<dbReference type="RefSeq" id="WP_021645545.1">
    <property type="nucleotide sequence ID" value="NZ_KE993110.1"/>
</dbReference>
<accession>U2CKU3</accession>
<evidence type="ECO:0000313" key="1">
    <source>
        <dbReference type="EMBL" id="ERI85160.1"/>
    </source>
</evidence>
<dbReference type="EMBL" id="AWSV01000108">
    <property type="protein sequence ID" value="ERI85160.1"/>
    <property type="molecule type" value="Genomic_DNA"/>
</dbReference>
<dbReference type="PATRIC" id="fig|1321819.3.peg.1885"/>
<protein>
    <submittedName>
        <fullName evidence="1">Uncharacterized protein</fullName>
    </submittedName>
</protein>
<organism evidence="1 2">
    <name type="scientific">Bacteroides pyogenes F0041</name>
    <dbReference type="NCBI Taxonomy" id="1321819"/>
    <lineage>
        <taxon>Bacteria</taxon>
        <taxon>Pseudomonadati</taxon>
        <taxon>Bacteroidota</taxon>
        <taxon>Bacteroidia</taxon>
        <taxon>Bacteroidales</taxon>
        <taxon>Bacteroidaceae</taxon>
        <taxon>Bacteroides</taxon>
    </lineage>
</organism>
<sequence length="349" mass="38783">MIQTKAITISDTEDVKPTPMTSIPVPHDKTQSYVGNSMFGATVFVKDEQDNFQYYQAIKDVPEGIEVTNKEYWRPISTLTKVAIHQAIIKTLISDKAFIDTLKATIIEANVLKAGPNPDAPGGFNALINENGDGHLCGGKFKFNGGNADYTGDLTGVSGSFKKLKCVNKAGETLAALEFGSDGKMWVSDGDLFHQGTKDGRLPRFYASDIWCRGEFGRAVHSAIEIWPNTPGRLEYYAHMTVPIYTGKINRNWHFYGDHGQHINLFRLRGDATYKVVVCDGYIDNSVLIVNASNGNKEVVFNQQGHRFLLEAWESIYCAIAGSDSHIMDDGILYKNSLYVPIRQVRIRS</sequence>
<dbReference type="AlphaFoldDB" id="U2CKU3"/>
<comment type="caution">
    <text evidence="1">The sequence shown here is derived from an EMBL/GenBank/DDBJ whole genome shotgun (WGS) entry which is preliminary data.</text>
</comment>
<dbReference type="HOGENOM" id="CLU_793778_0_0_10"/>
<evidence type="ECO:0000313" key="2">
    <source>
        <dbReference type="Proteomes" id="UP000016496"/>
    </source>
</evidence>
<reference evidence="1 2" key="1">
    <citation type="submission" date="2013-08" db="EMBL/GenBank/DDBJ databases">
        <authorList>
            <person name="Weinstock G."/>
            <person name="Sodergren E."/>
            <person name="Wylie T."/>
            <person name="Fulton L."/>
            <person name="Fulton R."/>
            <person name="Fronick C."/>
            <person name="O'Laughlin M."/>
            <person name="Godfrey J."/>
            <person name="Miner T."/>
            <person name="Herter B."/>
            <person name="Appelbaum E."/>
            <person name="Cordes M."/>
            <person name="Lek S."/>
            <person name="Wollam A."/>
            <person name="Pepin K.H."/>
            <person name="Palsikar V.B."/>
            <person name="Mitreva M."/>
            <person name="Wilson R.K."/>
        </authorList>
    </citation>
    <scope>NUCLEOTIDE SEQUENCE [LARGE SCALE GENOMIC DNA]</scope>
    <source>
        <strain evidence="1 2">F0041</strain>
    </source>
</reference>
<dbReference type="OrthoDB" id="1031347at2"/>